<dbReference type="PROSITE" id="PS50005">
    <property type="entry name" value="TPR"/>
    <property type="match status" value="1"/>
</dbReference>
<dbReference type="InterPro" id="IPR011990">
    <property type="entry name" value="TPR-like_helical_dom_sf"/>
</dbReference>
<evidence type="ECO:0000313" key="2">
    <source>
        <dbReference type="EMBL" id="TFC47120.1"/>
    </source>
</evidence>
<evidence type="ECO:0008006" key="4">
    <source>
        <dbReference type="Google" id="ProtNLM"/>
    </source>
</evidence>
<keyword evidence="1" id="KW-0802">TPR repeat</keyword>
<comment type="caution">
    <text evidence="2">The sequence shown here is derived from an EMBL/GenBank/DDBJ whole genome shotgun (WGS) entry which is preliminary data.</text>
</comment>
<accession>A0AAQ2HFC3</accession>
<dbReference type="Pfam" id="PF13181">
    <property type="entry name" value="TPR_8"/>
    <property type="match status" value="1"/>
</dbReference>
<protein>
    <recommendedName>
        <fullName evidence="4">Tetratricopeptide repeat protein</fullName>
    </recommendedName>
</protein>
<proteinExistence type="predicted"/>
<keyword evidence="3" id="KW-1185">Reference proteome</keyword>
<dbReference type="SMART" id="SM00028">
    <property type="entry name" value="TPR"/>
    <property type="match status" value="2"/>
</dbReference>
<dbReference type="SUPFAM" id="SSF48452">
    <property type="entry name" value="TPR-like"/>
    <property type="match status" value="1"/>
</dbReference>
<reference evidence="2 3" key="1">
    <citation type="submission" date="2019-03" db="EMBL/GenBank/DDBJ databases">
        <title>Genomics of glacier-inhabiting Cryobacterium strains.</title>
        <authorList>
            <person name="Liu Q."/>
            <person name="Xin Y.-H."/>
        </authorList>
    </citation>
    <scope>NUCLEOTIDE SEQUENCE [LARGE SCALE GENOMIC DNA]</scope>
    <source>
        <strain evidence="3">TMT1-22</strain>
    </source>
</reference>
<evidence type="ECO:0000256" key="1">
    <source>
        <dbReference type="PROSITE-ProRule" id="PRU00339"/>
    </source>
</evidence>
<dbReference type="InterPro" id="IPR019734">
    <property type="entry name" value="TPR_rpt"/>
</dbReference>
<dbReference type="AlphaFoldDB" id="A0AAQ2HFC3"/>
<organism evidence="2 3">
    <name type="scientific">Cryobacterium shii</name>
    <dbReference type="NCBI Taxonomy" id="1259235"/>
    <lineage>
        <taxon>Bacteria</taxon>
        <taxon>Bacillati</taxon>
        <taxon>Actinomycetota</taxon>
        <taxon>Actinomycetes</taxon>
        <taxon>Micrococcales</taxon>
        <taxon>Microbacteriaceae</taxon>
        <taxon>Cryobacterium</taxon>
    </lineage>
</organism>
<gene>
    <name evidence="2" type="ORF">E3O49_08780</name>
</gene>
<dbReference type="Gene3D" id="1.25.40.10">
    <property type="entry name" value="Tetratricopeptide repeat domain"/>
    <property type="match status" value="1"/>
</dbReference>
<dbReference type="Proteomes" id="UP000297403">
    <property type="component" value="Unassembled WGS sequence"/>
</dbReference>
<evidence type="ECO:0000313" key="3">
    <source>
        <dbReference type="Proteomes" id="UP000297403"/>
    </source>
</evidence>
<name>A0AAQ2HFC3_9MICO</name>
<dbReference type="EMBL" id="SOFY01000047">
    <property type="protein sequence ID" value="TFC47120.1"/>
    <property type="molecule type" value="Genomic_DNA"/>
</dbReference>
<sequence>MRSQSALNEKVTLLRLIGRLDEAWDIASTALRQARFTGSREELANCRIRRAQVQQFMGKLDEAAAELTHCVLESETHEWTAVAASARENRGKVYFEQGELEAAMADFTAAVFLQEKAGATPALLESALIAVAVVESYIAEGTARS</sequence>
<feature type="repeat" description="TPR" evidence="1">
    <location>
        <begin position="84"/>
        <end position="117"/>
    </location>
</feature>